<feature type="domain" description="LIM zinc-binding" evidence="5">
    <location>
        <begin position="276"/>
        <end position="335"/>
    </location>
</feature>
<accession>A0A7I4YQQ7</accession>
<feature type="domain" description="LIM zinc-binding" evidence="5">
    <location>
        <begin position="32"/>
        <end position="94"/>
    </location>
</feature>
<dbReference type="PROSITE" id="PS51009">
    <property type="entry name" value="CYTCII"/>
    <property type="match status" value="1"/>
</dbReference>
<proteinExistence type="predicted"/>
<organism evidence="6 7">
    <name type="scientific">Haemonchus contortus</name>
    <name type="common">Barber pole worm</name>
    <dbReference type="NCBI Taxonomy" id="6289"/>
    <lineage>
        <taxon>Eukaryota</taxon>
        <taxon>Metazoa</taxon>
        <taxon>Ecdysozoa</taxon>
        <taxon>Nematoda</taxon>
        <taxon>Chromadorea</taxon>
        <taxon>Rhabditida</taxon>
        <taxon>Rhabditina</taxon>
        <taxon>Rhabditomorpha</taxon>
        <taxon>Strongyloidea</taxon>
        <taxon>Trichostrongylidae</taxon>
        <taxon>Haemonchus</taxon>
    </lineage>
</organism>
<dbReference type="GO" id="GO:0020037">
    <property type="term" value="F:heme binding"/>
    <property type="evidence" value="ECO:0007669"/>
    <property type="project" value="InterPro"/>
</dbReference>
<dbReference type="SMART" id="SM00132">
    <property type="entry name" value="LIM"/>
    <property type="match status" value="5"/>
</dbReference>
<evidence type="ECO:0000259" key="5">
    <source>
        <dbReference type="PROSITE" id="PS50023"/>
    </source>
</evidence>
<evidence type="ECO:0000256" key="3">
    <source>
        <dbReference type="ARBA" id="ARBA00023038"/>
    </source>
</evidence>
<evidence type="ECO:0000256" key="4">
    <source>
        <dbReference type="PROSITE-ProRule" id="PRU00125"/>
    </source>
</evidence>
<dbReference type="OrthoDB" id="20689at2759"/>
<reference evidence="7" key="1">
    <citation type="submission" date="2020-12" db="UniProtKB">
        <authorList>
            <consortium name="WormBaseParasite"/>
        </authorList>
    </citation>
    <scope>IDENTIFICATION</scope>
    <source>
        <strain evidence="7">MHco3</strain>
    </source>
</reference>
<dbReference type="GO" id="GO:0045216">
    <property type="term" value="P:cell-cell junction organization"/>
    <property type="evidence" value="ECO:0007669"/>
    <property type="project" value="TreeGrafter"/>
</dbReference>
<dbReference type="WBParaSite" id="HCON_00128610-00001">
    <property type="protein sequence ID" value="HCON_00128610-00001"/>
    <property type="gene ID" value="HCON_00128610"/>
</dbReference>
<dbReference type="PANTHER" id="PTHR24210">
    <property type="entry name" value="LIM DOMAIN-CONTAINING PROTEIN"/>
    <property type="match status" value="1"/>
</dbReference>
<dbReference type="Pfam" id="PF00412">
    <property type="entry name" value="LIM"/>
    <property type="match status" value="5"/>
</dbReference>
<dbReference type="SUPFAM" id="SSF57716">
    <property type="entry name" value="Glucocorticoid receptor-like (DNA-binding domain)"/>
    <property type="match status" value="3"/>
</dbReference>
<dbReference type="GO" id="GO:0005506">
    <property type="term" value="F:iron ion binding"/>
    <property type="evidence" value="ECO:0007669"/>
    <property type="project" value="InterPro"/>
</dbReference>
<dbReference type="GO" id="GO:2001046">
    <property type="term" value="P:positive regulation of integrin-mediated signaling pathway"/>
    <property type="evidence" value="ECO:0007669"/>
    <property type="project" value="TreeGrafter"/>
</dbReference>
<dbReference type="PROSITE" id="PS50023">
    <property type="entry name" value="LIM_DOMAIN_2"/>
    <property type="match status" value="4"/>
</dbReference>
<dbReference type="GO" id="GO:0005911">
    <property type="term" value="C:cell-cell junction"/>
    <property type="evidence" value="ECO:0007669"/>
    <property type="project" value="TreeGrafter"/>
</dbReference>
<dbReference type="GO" id="GO:0005925">
    <property type="term" value="C:focal adhesion"/>
    <property type="evidence" value="ECO:0007669"/>
    <property type="project" value="TreeGrafter"/>
</dbReference>
<dbReference type="GO" id="GO:0005737">
    <property type="term" value="C:cytoplasm"/>
    <property type="evidence" value="ECO:0007669"/>
    <property type="project" value="TreeGrafter"/>
</dbReference>
<keyword evidence="1 4" id="KW-0479">Metal-binding</keyword>
<keyword evidence="6" id="KW-1185">Reference proteome</keyword>
<dbReference type="Proteomes" id="UP000025227">
    <property type="component" value="Unplaced"/>
</dbReference>
<dbReference type="InterPro" id="IPR017351">
    <property type="entry name" value="PINCH-1-4-like"/>
</dbReference>
<evidence type="ECO:0000313" key="6">
    <source>
        <dbReference type="Proteomes" id="UP000025227"/>
    </source>
</evidence>
<sequence>MATRISNDEIRWKTEAARSAADVVAELESLARTCNRCHQPFREDELYVALEGTSWHQGCFRCAQCLLSLDLNEDFFEVDGRFYCKHDFEVLYSPICTKCNSFIVGKVMKSANYCFHPDCFRCASCDGSLEDGAWCVDGSMVCYNCKEKSPKVPRYICVKCRQLVEPDDLLRMNNDFYHAYHFHCTDCKVALTGEARLLLKNWYCPRCFDKRCETCASCHKPIDKERERSTMALGKKFHVEHFRCAKCGVAFMGRHHFEHNGKAYCEEDIVQLCGEYCHRCNRLLCGTTVSLLGRKWCVDCYRCLACDRVLRHSDQVFNMDMRPMCKKCFRRKDFQKLFNADSHF</sequence>
<keyword evidence="3 4" id="KW-0440">LIM domain</keyword>
<keyword evidence="2 4" id="KW-0862">Zinc</keyword>
<name>A0A7I4YQQ7_HAECO</name>
<feature type="domain" description="LIM zinc-binding" evidence="5">
    <location>
        <begin position="95"/>
        <end position="152"/>
    </location>
</feature>
<protein>
    <submittedName>
        <fullName evidence="7">Zinc finger domain containing protein</fullName>
    </submittedName>
</protein>
<feature type="domain" description="LIM zinc-binding" evidence="5">
    <location>
        <begin position="213"/>
        <end position="275"/>
    </location>
</feature>
<dbReference type="PANTHER" id="PTHR24210:SF7">
    <property type="entry name" value="LIM DOMAIN-CONTAINING PROTEIN PIN-2"/>
    <property type="match status" value="1"/>
</dbReference>
<dbReference type="Gene3D" id="2.10.110.10">
    <property type="entry name" value="Cysteine Rich Protein"/>
    <property type="match status" value="5"/>
</dbReference>
<dbReference type="PROSITE" id="PS00478">
    <property type="entry name" value="LIM_DOMAIN_1"/>
    <property type="match status" value="2"/>
</dbReference>
<evidence type="ECO:0000313" key="7">
    <source>
        <dbReference type="WBParaSite" id="HCON_00128610-00001"/>
    </source>
</evidence>
<dbReference type="OMA" id="EGRIYCE"/>
<dbReference type="GO" id="GO:1900026">
    <property type="term" value="P:positive regulation of substrate adhesion-dependent cell spreading"/>
    <property type="evidence" value="ECO:0007669"/>
    <property type="project" value="TreeGrafter"/>
</dbReference>
<dbReference type="GO" id="GO:0009055">
    <property type="term" value="F:electron transfer activity"/>
    <property type="evidence" value="ECO:0007669"/>
    <property type="project" value="InterPro"/>
</dbReference>
<dbReference type="GO" id="GO:0098609">
    <property type="term" value="P:cell-cell adhesion"/>
    <property type="evidence" value="ECO:0007669"/>
    <property type="project" value="TreeGrafter"/>
</dbReference>
<dbReference type="AlphaFoldDB" id="A0A7I4YQQ7"/>
<evidence type="ECO:0000256" key="2">
    <source>
        <dbReference type="ARBA" id="ARBA00022833"/>
    </source>
</evidence>
<dbReference type="InterPro" id="IPR002321">
    <property type="entry name" value="Cyt_c_II"/>
</dbReference>
<dbReference type="InterPro" id="IPR001781">
    <property type="entry name" value="Znf_LIM"/>
</dbReference>
<evidence type="ECO:0000256" key="1">
    <source>
        <dbReference type="ARBA" id="ARBA00022723"/>
    </source>
</evidence>